<feature type="region of interest" description="Disordered" evidence="1">
    <location>
        <begin position="459"/>
        <end position="480"/>
    </location>
</feature>
<dbReference type="SUPFAM" id="SSF51905">
    <property type="entry name" value="FAD/NAD(P)-binding domain"/>
    <property type="match status" value="1"/>
</dbReference>
<dbReference type="STRING" id="1784.VC42_03845"/>
<evidence type="ECO:0000256" key="1">
    <source>
        <dbReference type="SAM" id="MobiDB-lite"/>
    </source>
</evidence>
<sequence>MGSTTNNACSPDRVGEHAVVLGAGMAGLLAARVLSEFYESVTVVERDWLPDYPTDRKGVPQGRHVHNFLARGVQALVELFPGLLGELATAGAVVMNDGDLSRVYGRVGRYEFKRSGTLADPSPLTQCLASRPFLEFHVRRRVKALPNVTFLDGHDVVEPVGAVDTVTGVRILKRDSGFQRTLTADLVVDAMGRATRTPALLARLGYGRPPEDRAVAKLGYSTQRLSITKGRIAERLVMFSPGGGRPRGLLLAGEHDTWMLTVGQPSAYGEPPADFAAMFAAAEGALPPAICHGLRGAQPIGEAVTYHHTAAVWRRYDRMPRFPSGLLVIGDAVCSLDPSYGQGMTIAALQVLTLRDCLGSGETQLAQRFFGATARYIGATWASNQARDRVDAGPPQSPGGRLGRWTGRAVLNAAANDVVLTERILRVLNLVDPPSRLQDPALLPRIVLGNVRALFARRGRKASRAASPQPGTPVPAIAGC</sequence>
<evidence type="ECO:0000313" key="3">
    <source>
        <dbReference type="Proteomes" id="UP000193040"/>
    </source>
</evidence>
<dbReference type="EMBL" id="MZZM01000003">
    <property type="protein sequence ID" value="ORJ64436.1"/>
    <property type="molecule type" value="Genomic_DNA"/>
</dbReference>
<accession>A0A1X0YH09</accession>
<keyword evidence="3" id="KW-1185">Reference proteome</keyword>
<dbReference type="AlphaFoldDB" id="A0A1X0YH09"/>
<dbReference type="PANTHER" id="PTHR43422:SF3">
    <property type="entry name" value="THIAMINE THIAZOLE SYNTHASE"/>
    <property type="match status" value="1"/>
</dbReference>
<dbReference type="InterPro" id="IPR036188">
    <property type="entry name" value="FAD/NAD-bd_sf"/>
</dbReference>
<dbReference type="RefSeq" id="WP_084947084.1">
    <property type="nucleotide sequence ID" value="NZ_MZZM01000003.1"/>
</dbReference>
<comment type="caution">
    <text evidence="2">The sequence shown here is derived from an EMBL/GenBank/DDBJ whole genome shotgun (WGS) entry which is preliminary data.</text>
</comment>
<dbReference type="Proteomes" id="UP000193040">
    <property type="component" value="Unassembled WGS sequence"/>
</dbReference>
<dbReference type="PANTHER" id="PTHR43422">
    <property type="entry name" value="THIAMINE THIAZOLE SYNTHASE"/>
    <property type="match status" value="1"/>
</dbReference>
<proteinExistence type="predicted"/>
<organism evidence="2 3">
    <name type="scientific">Mycobacterium simiae</name>
    <name type="common">Mycobacterium habana</name>
    <dbReference type="NCBI Taxonomy" id="1784"/>
    <lineage>
        <taxon>Bacteria</taxon>
        <taxon>Bacillati</taxon>
        <taxon>Actinomycetota</taxon>
        <taxon>Actinomycetes</taxon>
        <taxon>Mycobacteriales</taxon>
        <taxon>Mycobacteriaceae</taxon>
        <taxon>Mycobacterium</taxon>
        <taxon>Mycobacterium simiae complex</taxon>
    </lineage>
</organism>
<name>A0A1X0YH09_MYCSI</name>
<protein>
    <submittedName>
        <fullName evidence="2">FAD-dependent oxidoreductase</fullName>
    </submittedName>
</protein>
<gene>
    <name evidence="2" type="ORF">B5M45_01350</name>
</gene>
<reference evidence="2 3" key="1">
    <citation type="submission" date="2017-03" db="EMBL/GenBank/DDBJ databases">
        <title>Genomic insights into Mycobacterium simiae human colonization.</title>
        <authorList>
            <person name="Steffani J.L."/>
            <person name="Brunck M.E."/>
            <person name="Cruz E."/>
            <person name="Montiel R."/>
            <person name="Barona F."/>
        </authorList>
    </citation>
    <scope>NUCLEOTIDE SEQUENCE [LARGE SCALE GENOMIC DNA]</scope>
    <source>
        <strain evidence="2 3">MsiGto</strain>
    </source>
</reference>
<evidence type="ECO:0000313" key="2">
    <source>
        <dbReference type="EMBL" id="ORJ64436.1"/>
    </source>
</evidence>
<dbReference type="Gene3D" id="3.50.50.60">
    <property type="entry name" value="FAD/NAD(P)-binding domain"/>
    <property type="match status" value="1"/>
</dbReference>